<dbReference type="PANTHER" id="PTHR34876:SF2">
    <property type="entry name" value="GLUCANASE"/>
    <property type="match status" value="1"/>
</dbReference>
<feature type="binding site" evidence="8">
    <location>
        <position position="350"/>
    </location>
    <ligand>
        <name>substrate</name>
    </ligand>
</feature>
<keyword evidence="3 11" id="KW-0136">Cellulose degradation</keyword>
<evidence type="ECO:0000313" key="12">
    <source>
        <dbReference type="EMBL" id="TVY92428.1"/>
    </source>
</evidence>
<feature type="binding site" evidence="8">
    <location>
        <position position="95"/>
    </location>
    <ligand>
        <name>substrate</name>
    </ligand>
</feature>
<dbReference type="Gene3D" id="3.20.20.40">
    <property type="entry name" value="1, 4-beta cellobiohydrolase"/>
    <property type="match status" value="1"/>
</dbReference>
<dbReference type="GO" id="GO:0030245">
    <property type="term" value="P:cellulose catabolic process"/>
    <property type="evidence" value="ECO:0007669"/>
    <property type="project" value="UniProtKB-KW"/>
</dbReference>
<dbReference type="GO" id="GO:0004553">
    <property type="term" value="F:hydrolase activity, hydrolyzing O-glycosyl compounds"/>
    <property type="evidence" value="ECO:0007669"/>
    <property type="project" value="InterPro"/>
</dbReference>
<protein>
    <recommendedName>
        <fullName evidence="11">Glucanase</fullName>
        <ecNumber evidence="11">3.2.1.-</ecNumber>
    </recommendedName>
</protein>
<evidence type="ECO:0000256" key="2">
    <source>
        <dbReference type="ARBA" id="ARBA00022801"/>
    </source>
</evidence>
<keyword evidence="6 11" id="KW-0624">Polysaccharide degradation</keyword>
<dbReference type="Proteomes" id="UP000315522">
    <property type="component" value="Unassembled WGS sequence"/>
</dbReference>
<feature type="active site" evidence="9">
    <location>
        <position position="129"/>
    </location>
</feature>
<feature type="active site" description="Proton acceptor" evidence="7">
    <location>
        <position position="356"/>
    </location>
</feature>
<dbReference type="InterPro" id="IPR001524">
    <property type="entry name" value="Glyco_hydro_6_CS"/>
</dbReference>
<dbReference type="SUPFAM" id="SSF51989">
    <property type="entry name" value="Glycosyl hydrolases family 6, cellulases"/>
    <property type="match status" value="1"/>
</dbReference>
<dbReference type="EC" id="3.2.1.-" evidence="11"/>
<dbReference type="AlphaFoldDB" id="A0A559MHJ7"/>
<name>A0A559MHJ7_9HELO</name>
<feature type="active site" description="Proton donor" evidence="7 10">
    <location>
        <position position="174"/>
    </location>
</feature>
<feature type="signal peptide" evidence="11">
    <location>
        <begin position="1"/>
        <end position="16"/>
    </location>
</feature>
<accession>A0A559MHJ7</accession>
<dbReference type="PROSITE" id="PS00656">
    <property type="entry name" value="GLYCOSYL_HYDROL_F6_2"/>
    <property type="match status" value="1"/>
</dbReference>
<comment type="similarity">
    <text evidence="11">Belongs to the glycosyl hydrolase family 6.</text>
</comment>
<dbReference type="PANTHER" id="PTHR34876">
    <property type="match status" value="1"/>
</dbReference>
<evidence type="ECO:0000256" key="5">
    <source>
        <dbReference type="ARBA" id="ARBA00023295"/>
    </source>
</evidence>
<keyword evidence="2 11" id="KW-0378">Hydrolase</keyword>
<feature type="binding site" evidence="8">
    <location>
        <position position="322"/>
    </location>
    <ligand>
        <name>substrate</name>
    </ligand>
</feature>
<keyword evidence="13" id="KW-1185">Reference proteome</keyword>
<feature type="binding site" evidence="8">
    <location>
        <position position="97"/>
    </location>
    <ligand>
        <name>substrate</name>
    </ligand>
</feature>
<dbReference type="InterPro" id="IPR036434">
    <property type="entry name" value="Beta_cellobiohydrolase_sf"/>
</dbReference>
<dbReference type="FunFam" id="3.20.20.40:FF:000001">
    <property type="entry name" value="Glucanase"/>
    <property type="match status" value="1"/>
</dbReference>
<evidence type="ECO:0000256" key="6">
    <source>
        <dbReference type="ARBA" id="ARBA00023326"/>
    </source>
</evidence>
<organism evidence="12 13">
    <name type="scientific">Lachnellula willkommii</name>
    <dbReference type="NCBI Taxonomy" id="215461"/>
    <lineage>
        <taxon>Eukaryota</taxon>
        <taxon>Fungi</taxon>
        <taxon>Dikarya</taxon>
        <taxon>Ascomycota</taxon>
        <taxon>Pezizomycotina</taxon>
        <taxon>Leotiomycetes</taxon>
        <taxon>Helotiales</taxon>
        <taxon>Lachnaceae</taxon>
        <taxon>Lachnellula</taxon>
    </lineage>
</organism>
<feature type="binding site" evidence="8">
    <location>
        <position position="219"/>
    </location>
    <ligand>
        <name>substrate</name>
    </ligand>
</feature>
<feature type="binding site" evidence="8">
    <location>
        <position position="354"/>
    </location>
    <ligand>
        <name>substrate</name>
    </ligand>
</feature>
<evidence type="ECO:0000256" key="3">
    <source>
        <dbReference type="ARBA" id="ARBA00023001"/>
    </source>
</evidence>
<evidence type="ECO:0000256" key="4">
    <source>
        <dbReference type="ARBA" id="ARBA00023277"/>
    </source>
</evidence>
<gene>
    <name evidence="12" type="primary">CEL6C</name>
    <name evidence="12" type="ORF">LAWI1_G001704</name>
</gene>
<evidence type="ECO:0000256" key="11">
    <source>
        <dbReference type="RuleBase" id="RU361186"/>
    </source>
</evidence>
<dbReference type="EMBL" id="QGML01000318">
    <property type="protein sequence ID" value="TVY92428.1"/>
    <property type="molecule type" value="Genomic_DNA"/>
</dbReference>
<comment type="caution">
    <text evidence="12">The sequence shown here is derived from an EMBL/GenBank/DDBJ whole genome shotgun (WGS) entry which is preliminary data.</text>
</comment>
<keyword evidence="4 11" id="KW-0119">Carbohydrate metabolism</keyword>
<evidence type="ECO:0000256" key="10">
    <source>
        <dbReference type="PROSITE-ProRule" id="PRU10057"/>
    </source>
</evidence>
<dbReference type="Pfam" id="PF01341">
    <property type="entry name" value="Glyco_hydro_6"/>
    <property type="match status" value="1"/>
</dbReference>
<evidence type="ECO:0000256" key="1">
    <source>
        <dbReference type="ARBA" id="ARBA00022729"/>
    </source>
</evidence>
<evidence type="ECO:0000313" key="13">
    <source>
        <dbReference type="Proteomes" id="UP000315522"/>
    </source>
</evidence>
<proteinExistence type="inferred from homology"/>
<reference evidence="12 13" key="1">
    <citation type="submission" date="2018-05" db="EMBL/GenBank/DDBJ databases">
        <title>Genome sequencing and assembly of the regulated plant pathogen Lachnellula willkommii and related sister species for the development of diagnostic species identification markers.</title>
        <authorList>
            <person name="Giroux E."/>
            <person name="Bilodeau G."/>
        </authorList>
    </citation>
    <scope>NUCLEOTIDE SEQUENCE [LARGE SCALE GENOMIC DNA]</scope>
    <source>
        <strain evidence="12 13">CBS 172.35</strain>
    </source>
</reference>
<dbReference type="InterPro" id="IPR016288">
    <property type="entry name" value="Beta_cellobiohydrolase"/>
</dbReference>
<sequence>MKYLLGLAGLAALASAAPAETPTRTTEEQLLERNPAAAASGAAVTLTAGTNPFASRTLHANSVYASEIAAAMANVTDDTIKTQASAVAEVGSFLWLDTIARVPLATTLLAETPSDEILGLVIYDLPGRDCAAKASNGELATGELAKYESDYIDPIVAAIKAAPQTAVALIIEPDSLPNLVTNINETACADAASDYKAGVAYALSNLNLPNVAMYIDAGHGGWLGWDANLQPGADMITSVYKTAGSPSQVFGISTNVAGWNAWIEIPGEFSTTSDAQYNKCQDENRYVNAISPLISADGMPAHAIIDTGRNAVQGLRLAWGDWCNVNGAGFGVHPTSSTNNTLADAFVWVKPGGESDGTSDSTATRYDSFCGLADAYKPSPQAGTWNEAYFEMLLKNANPAF</sequence>
<keyword evidence="1 11" id="KW-0732">Signal</keyword>
<evidence type="ECO:0000256" key="7">
    <source>
        <dbReference type="PIRSR" id="PIRSR001100-1"/>
    </source>
</evidence>
<evidence type="ECO:0000256" key="8">
    <source>
        <dbReference type="PIRSR" id="PIRSR001100-2"/>
    </source>
</evidence>
<evidence type="ECO:0000256" key="9">
    <source>
        <dbReference type="PROSITE-ProRule" id="PRU10056"/>
    </source>
</evidence>
<feature type="chain" id="PRO_5022270050" description="Glucanase" evidence="11">
    <location>
        <begin position="17"/>
        <end position="401"/>
    </location>
</feature>
<feature type="binding site" evidence="8">
    <location>
        <position position="222"/>
    </location>
    <ligand>
        <name>substrate</name>
    </ligand>
</feature>
<dbReference type="PRINTS" id="PR00733">
    <property type="entry name" value="GLHYDRLASE6"/>
</dbReference>
<dbReference type="PIRSF" id="PIRSF001100">
    <property type="entry name" value="Beta_cellobiohydrolase"/>
    <property type="match status" value="1"/>
</dbReference>
<dbReference type="PROSITE" id="PS00655">
    <property type="entry name" value="GLYCOSYL_HYDROL_F6_1"/>
    <property type="match status" value="1"/>
</dbReference>
<keyword evidence="5 11" id="KW-0326">Glycosidase</keyword>